<dbReference type="PANTHER" id="PTHR30535">
    <property type="entry name" value="VITAMIN B12-BINDING PROTEIN"/>
    <property type="match status" value="1"/>
</dbReference>
<dbReference type="AlphaFoldDB" id="A0A235B4Q8"/>
<comment type="caution">
    <text evidence="4">The sequence shown here is derived from an EMBL/GenBank/DDBJ whole genome shotgun (WGS) entry which is preliminary data.</text>
</comment>
<evidence type="ECO:0000259" key="3">
    <source>
        <dbReference type="PROSITE" id="PS50983"/>
    </source>
</evidence>
<evidence type="ECO:0000256" key="2">
    <source>
        <dbReference type="SAM" id="MobiDB-lite"/>
    </source>
</evidence>
<evidence type="ECO:0000313" key="5">
    <source>
        <dbReference type="Proteomes" id="UP000215459"/>
    </source>
</evidence>
<dbReference type="Gene3D" id="3.40.50.1980">
    <property type="entry name" value="Nitrogenase molybdenum iron protein domain"/>
    <property type="match status" value="2"/>
</dbReference>
<sequence length="315" mass="35293">MAAASLSAGCSAVSSKPDSDDSQLKSSKRPVTLENYNRTLQFEKIPQRAVSLNQHTTEIMLALGLEERMAGTAYLDDEILPRFQKPYDQIPVLAERYPSFEVLLGAEPDFVIGRLSAFTDEKAGSLERLADSGIPAYVVQGTYAEHPGMEDVYEDIRNLGRIFDVESRAEKLIRQMKADIQKVQNRVGDREKPVRVLVYDSGEKGLYTTGNSLETELISLAGGKNVFSDLNKSWTEVGWEEAVKRNPEVIVINDYGHHSAEDKIRSIKENPALKHVTAVREERFVVLPLSDVFEGVRNVRAVKTLAKGFYPEQFR</sequence>
<proteinExistence type="inferred from homology"/>
<dbReference type="OrthoDB" id="356537at2"/>
<dbReference type="PROSITE" id="PS50983">
    <property type="entry name" value="FE_B12_PBP"/>
    <property type="match status" value="1"/>
</dbReference>
<protein>
    <submittedName>
        <fullName evidence="4">Fe3+-hydroxamate ABC transporter substrate-binding protein</fullName>
    </submittedName>
</protein>
<comment type="similarity">
    <text evidence="1">Belongs to the bacterial solute-binding protein 8 family.</text>
</comment>
<organism evidence="4 5">
    <name type="scientific">Paludifilum halophilum</name>
    <dbReference type="NCBI Taxonomy" id="1642702"/>
    <lineage>
        <taxon>Bacteria</taxon>
        <taxon>Bacillati</taxon>
        <taxon>Bacillota</taxon>
        <taxon>Bacilli</taxon>
        <taxon>Bacillales</taxon>
        <taxon>Thermoactinomycetaceae</taxon>
        <taxon>Paludifilum</taxon>
    </lineage>
</organism>
<reference evidence="4 5" key="1">
    <citation type="submission" date="2017-07" db="EMBL/GenBank/DDBJ databases">
        <title>The genome sequence of Paludifilum halophilum highlights mechanisms for microbial adaptation to high salt environemnts.</title>
        <authorList>
            <person name="Belbahri L."/>
        </authorList>
    </citation>
    <scope>NUCLEOTIDE SEQUENCE [LARGE SCALE GENOMIC DNA]</scope>
    <source>
        <strain evidence="4 5">DSM 102817</strain>
    </source>
</reference>
<dbReference type="SUPFAM" id="SSF53807">
    <property type="entry name" value="Helical backbone' metal receptor"/>
    <property type="match status" value="1"/>
</dbReference>
<dbReference type="PANTHER" id="PTHR30535:SF7">
    <property type="entry name" value="IRON(III) DICITRATE-BINDING PROTEIN"/>
    <property type="match status" value="1"/>
</dbReference>
<evidence type="ECO:0000256" key="1">
    <source>
        <dbReference type="ARBA" id="ARBA00008814"/>
    </source>
</evidence>
<accession>A0A235B4Q8</accession>
<feature type="domain" description="Fe/B12 periplasmic-binding" evidence="3">
    <location>
        <begin position="48"/>
        <end position="313"/>
    </location>
</feature>
<dbReference type="Pfam" id="PF01497">
    <property type="entry name" value="Peripla_BP_2"/>
    <property type="match status" value="1"/>
</dbReference>
<evidence type="ECO:0000313" key="4">
    <source>
        <dbReference type="EMBL" id="OYD07296.1"/>
    </source>
</evidence>
<dbReference type="InterPro" id="IPR050902">
    <property type="entry name" value="ABC_Transporter_SBP"/>
</dbReference>
<name>A0A235B4Q8_9BACL</name>
<keyword evidence="5" id="KW-1185">Reference proteome</keyword>
<gene>
    <name evidence="4" type="ORF">CHM34_11975</name>
</gene>
<dbReference type="EMBL" id="NOWF01000007">
    <property type="protein sequence ID" value="OYD07296.1"/>
    <property type="molecule type" value="Genomic_DNA"/>
</dbReference>
<dbReference type="InterPro" id="IPR002491">
    <property type="entry name" value="ABC_transptr_periplasmic_BD"/>
</dbReference>
<dbReference type="CDD" id="cd01148">
    <property type="entry name" value="TroA_a"/>
    <property type="match status" value="1"/>
</dbReference>
<feature type="region of interest" description="Disordered" evidence="2">
    <location>
        <begin position="1"/>
        <end position="30"/>
    </location>
</feature>
<dbReference type="Proteomes" id="UP000215459">
    <property type="component" value="Unassembled WGS sequence"/>
</dbReference>